<dbReference type="Proteomes" id="UP001642409">
    <property type="component" value="Unassembled WGS sequence"/>
</dbReference>
<organism evidence="1">
    <name type="scientific">Hexamita inflata</name>
    <dbReference type="NCBI Taxonomy" id="28002"/>
    <lineage>
        <taxon>Eukaryota</taxon>
        <taxon>Metamonada</taxon>
        <taxon>Diplomonadida</taxon>
        <taxon>Hexamitidae</taxon>
        <taxon>Hexamitinae</taxon>
        <taxon>Hexamita</taxon>
    </lineage>
</organism>
<protein>
    <submittedName>
        <fullName evidence="2">Hypothetical_protein</fullName>
    </submittedName>
</protein>
<comment type="caution">
    <text evidence="1">The sequence shown here is derived from an EMBL/GenBank/DDBJ whole genome shotgun (WGS) entry which is preliminary data.</text>
</comment>
<reference evidence="2 3" key="2">
    <citation type="submission" date="2024-07" db="EMBL/GenBank/DDBJ databases">
        <authorList>
            <person name="Akdeniz Z."/>
        </authorList>
    </citation>
    <scope>NUCLEOTIDE SEQUENCE [LARGE SCALE GENOMIC DNA]</scope>
</reference>
<sequence length="104" mass="12221">MISLAHSLQKIHVQHSCVIDSFLCRRSTMKINFGSVFWYNKLNLKMNTLLEILGQLPNFERRNLNPYMAVTICDQLFLNYNQLFLNPRSQIKNGYHQTSKTSKL</sequence>
<evidence type="ECO:0000313" key="2">
    <source>
        <dbReference type="EMBL" id="CAL6085875.1"/>
    </source>
</evidence>
<gene>
    <name evidence="1" type="ORF">HINF_LOCUS5494</name>
    <name evidence="2" type="ORF">HINF_LOCUS62889</name>
</gene>
<keyword evidence="3" id="KW-1185">Reference proteome</keyword>
<dbReference type="EMBL" id="CAXDID020000389">
    <property type="protein sequence ID" value="CAL6085875.1"/>
    <property type="molecule type" value="Genomic_DNA"/>
</dbReference>
<proteinExistence type="predicted"/>
<reference evidence="1" key="1">
    <citation type="submission" date="2023-06" db="EMBL/GenBank/DDBJ databases">
        <authorList>
            <person name="Kurt Z."/>
        </authorList>
    </citation>
    <scope>NUCLEOTIDE SEQUENCE</scope>
</reference>
<dbReference type="EMBL" id="CATOUU010000143">
    <property type="protein sequence ID" value="CAI9917849.1"/>
    <property type="molecule type" value="Genomic_DNA"/>
</dbReference>
<evidence type="ECO:0000313" key="3">
    <source>
        <dbReference type="Proteomes" id="UP001642409"/>
    </source>
</evidence>
<name>A0AA86NEU0_9EUKA</name>
<dbReference type="AlphaFoldDB" id="A0AA86NEU0"/>
<accession>A0AA86NEU0</accession>
<evidence type="ECO:0000313" key="1">
    <source>
        <dbReference type="EMBL" id="CAI9917849.1"/>
    </source>
</evidence>